<dbReference type="InterPro" id="IPR025857">
    <property type="entry name" value="MacB_PCD"/>
</dbReference>
<dbReference type="PANTHER" id="PTHR30572">
    <property type="entry name" value="MEMBRANE COMPONENT OF TRANSPORTER-RELATED"/>
    <property type="match status" value="1"/>
</dbReference>
<sequence length="410" mass="46061">MFDLDLWREIFQSINKNRTRAILSGFTVVFAIMLFTILFGIANGLDNNFQKRFIQRSENAITFYTGTTSKPYKGYQIGRQIFYYNDDARYIKKEFPNDIQYISGTLRRNYNISYKEKKGEYSVMGIDPDYQFLQKAKILKGRFINDRDILNRSKYIIIGRLVESDLFGKESALGKYVNLEGVAYRVVGVYSDDGGDSQERIIYAPLTTIQKLYTGDNKLGTIMVGYKPDLSVDQTIALVNRIKSKLKNKNSVAPDDQRAIRASDRILTEKKRQDNFSLSLRILIPIIGFGTLIAGILGISNIMIFIVKERTKEIGIRKALGATPRSIVSIILLETILITTITGYLGLVIGVSILKGIGPSLERYFILDPGVNISIVFTATIVLIIAGGIAGFIPAKRASKIKPIVALRND</sequence>
<feature type="transmembrane region" description="Helical" evidence="7">
    <location>
        <begin position="21"/>
        <end position="42"/>
    </location>
</feature>
<evidence type="ECO:0000256" key="3">
    <source>
        <dbReference type="ARBA" id="ARBA00022692"/>
    </source>
</evidence>
<keyword evidence="2" id="KW-1003">Cell membrane</keyword>
<comment type="subcellular location">
    <subcellularLocation>
        <location evidence="1">Cell membrane</location>
        <topology evidence="1">Multi-pass membrane protein</topology>
    </subcellularLocation>
</comment>
<dbReference type="EMBL" id="JBAWKB010000003">
    <property type="protein sequence ID" value="MFH6772575.1"/>
    <property type="molecule type" value="Genomic_DNA"/>
</dbReference>
<dbReference type="PANTHER" id="PTHR30572:SF4">
    <property type="entry name" value="ABC TRANSPORTER PERMEASE YTRF"/>
    <property type="match status" value="1"/>
</dbReference>
<proteinExistence type="inferred from homology"/>
<evidence type="ECO:0000256" key="4">
    <source>
        <dbReference type="ARBA" id="ARBA00022989"/>
    </source>
</evidence>
<evidence type="ECO:0000256" key="7">
    <source>
        <dbReference type="SAM" id="Phobius"/>
    </source>
</evidence>
<dbReference type="InterPro" id="IPR003838">
    <property type="entry name" value="ABC3_permease_C"/>
</dbReference>
<reference evidence="10 11" key="1">
    <citation type="submission" date="2024-02" db="EMBL/GenBank/DDBJ databases">
        <title>A Gaetbulibacter species isolated from tidal flats and genomic insights of their niches.</title>
        <authorList>
            <person name="Ye Y."/>
        </authorList>
    </citation>
    <scope>NUCLEOTIDE SEQUENCE [LARGE SCALE GENOMIC DNA]</scope>
    <source>
        <strain evidence="10 11">KYW382</strain>
    </source>
</reference>
<feature type="domain" description="ABC3 transporter permease C-terminal" evidence="8">
    <location>
        <begin position="286"/>
        <end position="403"/>
    </location>
</feature>
<evidence type="ECO:0000256" key="5">
    <source>
        <dbReference type="ARBA" id="ARBA00023136"/>
    </source>
</evidence>
<keyword evidence="3 7" id="KW-0812">Transmembrane</keyword>
<evidence type="ECO:0000256" key="1">
    <source>
        <dbReference type="ARBA" id="ARBA00004651"/>
    </source>
</evidence>
<comment type="similarity">
    <text evidence="6">Belongs to the ABC-4 integral membrane protein family.</text>
</comment>
<comment type="caution">
    <text evidence="10">The sequence shown here is derived from an EMBL/GenBank/DDBJ whole genome shotgun (WGS) entry which is preliminary data.</text>
</comment>
<accession>A0ABW7N1D9</accession>
<evidence type="ECO:0000313" key="10">
    <source>
        <dbReference type="EMBL" id="MFH6772575.1"/>
    </source>
</evidence>
<evidence type="ECO:0000259" key="9">
    <source>
        <dbReference type="Pfam" id="PF12704"/>
    </source>
</evidence>
<feature type="transmembrane region" description="Helical" evidence="7">
    <location>
        <begin position="373"/>
        <end position="393"/>
    </location>
</feature>
<keyword evidence="4 7" id="KW-1133">Transmembrane helix</keyword>
<evidence type="ECO:0000313" key="11">
    <source>
        <dbReference type="Proteomes" id="UP001610100"/>
    </source>
</evidence>
<feature type="transmembrane region" description="Helical" evidence="7">
    <location>
        <begin position="327"/>
        <end position="353"/>
    </location>
</feature>
<dbReference type="Pfam" id="PF12704">
    <property type="entry name" value="MacB_PCD"/>
    <property type="match status" value="1"/>
</dbReference>
<feature type="transmembrane region" description="Helical" evidence="7">
    <location>
        <begin position="282"/>
        <end position="307"/>
    </location>
</feature>
<name>A0ABW7N1D9_9FLAO</name>
<protein>
    <submittedName>
        <fullName evidence="10">ABC transporter permease</fullName>
    </submittedName>
</protein>
<organism evidence="10 11">
    <name type="scientific">Gaetbulibacter aestuarii</name>
    <dbReference type="NCBI Taxonomy" id="1502358"/>
    <lineage>
        <taxon>Bacteria</taxon>
        <taxon>Pseudomonadati</taxon>
        <taxon>Bacteroidota</taxon>
        <taxon>Flavobacteriia</taxon>
        <taxon>Flavobacteriales</taxon>
        <taxon>Flavobacteriaceae</taxon>
        <taxon>Gaetbulibacter</taxon>
    </lineage>
</organism>
<dbReference type="InterPro" id="IPR050250">
    <property type="entry name" value="Macrolide_Exporter_MacB"/>
</dbReference>
<dbReference type="Proteomes" id="UP001610100">
    <property type="component" value="Unassembled WGS sequence"/>
</dbReference>
<evidence type="ECO:0000259" key="8">
    <source>
        <dbReference type="Pfam" id="PF02687"/>
    </source>
</evidence>
<evidence type="ECO:0000256" key="2">
    <source>
        <dbReference type="ARBA" id="ARBA00022475"/>
    </source>
</evidence>
<dbReference type="Pfam" id="PF02687">
    <property type="entry name" value="FtsX"/>
    <property type="match status" value="1"/>
</dbReference>
<feature type="domain" description="MacB-like periplasmic core" evidence="9">
    <location>
        <begin position="26"/>
        <end position="240"/>
    </location>
</feature>
<keyword evidence="11" id="KW-1185">Reference proteome</keyword>
<keyword evidence="5 7" id="KW-0472">Membrane</keyword>
<dbReference type="RefSeq" id="WP_344738247.1">
    <property type="nucleotide sequence ID" value="NZ_BAABAY010000001.1"/>
</dbReference>
<evidence type="ECO:0000256" key="6">
    <source>
        <dbReference type="ARBA" id="ARBA00038076"/>
    </source>
</evidence>
<gene>
    <name evidence="10" type="ORF">V8G58_11580</name>
</gene>